<dbReference type="EMBL" id="JXTC01000010">
    <property type="protein sequence ID" value="POO00977.1"/>
    <property type="molecule type" value="Genomic_DNA"/>
</dbReference>
<proteinExistence type="predicted"/>
<dbReference type="Pfam" id="PF08263">
    <property type="entry name" value="LRRNT_2"/>
    <property type="match status" value="1"/>
</dbReference>
<evidence type="ECO:0000259" key="11">
    <source>
        <dbReference type="Pfam" id="PF23598"/>
    </source>
</evidence>
<dbReference type="Pfam" id="PF23598">
    <property type="entry name" value="LRR_14"/>
    <property type="match status" value="1"/>
</dbReference>
<evidence type="ECO:0000256" key="9">
    <source>
        <dbReference type="ARBA" id="ARBA00023180"/>
    </source>
</evidence>
<dbReference type="GO" id="GO:0016020">
    <property type="term" value="C:membrane"/>
    <property type="evidence" value="ECO:0007669"/>
    <property type="project" value="UniProtKB-SubCell"/>
</dbReference>
<feature type="domain" description="Leucine-rich repeat-containing N-terminal plant-type" evidence="10">
    <location>
        <begin position="23"/>
        <end position="69"/>
    </location>
</feature>
<keyword evidence="9" id="KW-0325">Glycoprotein</keyword>
<organism evidence="12 13">
    <name type="scientific">Trema orientale</name>
    <name type="common">Charcoal tree</name>
    <name type="synonym">Celtis orientalis</name>
    <dbReference type="NCBI Taxonomy" id="63057"/>
    <lineage>
        <taxon>Eukaryota</taxon>
        <taxon>Viridiplantae</taxon>
        <taxon>Streptophyta</taxon>
        <taxon>Embryophyta</taxon>
        <taxon>Tracheophyta</taxon>
        <taxon>Spermatophyta</taxon>
        <taxon>Magnoliopsida</taxon>
        <taxon>eudicotyledons</taxon>
        <taxon>Gunneridae</taxon>
        <taxon>Pentapetalae</taxon>
        <taxon>rosids</taxon>
        <taxon>fabids</taxon>
        <taxon>Rosales</taxon>
        <taxon>Cannabaceae</taxon>
        <taxon>Trema</taxon>
    </lineage>
</organism>
<evidence type="ECO:0000259" key="10">
    <source>
        <dbReference type="Pfam" id="PF08263"/>
    </source>
</evidence>
<accession>A0A2P5FT68</accession>
<keyword evidence="13" id="KW-1185">Reference proteome</keyword>
<dbReference type="InterPro" id="IPR032675">
    <property type="entry name" value="LRR_dom_sf"/>
</dbReference>
<dbReference type="InterPro" id="IPR046956">
    <property type="entry name" value="RLP23-like"/>
</dbReference>
<dbReference type="OrthoDB" id="1166468at2759"/>
<evidence type="ECO:0000313" key="12">
    <source>
        <dbReference type="EMBL" id="POO00977.1"/>
    </source>
</evidence>
<evidence type="ECO:0000313" key="13">
    <source>
        <dbReference type="Proteomes" id="UP000237000"/>
    </source>
</evidence>
<keyword evidence="2" id="KW-0433">Leucine-rich repeat</keyword>
<dbReference type="AlphaFoldDB" id="A0A2P5FT68"/>
<evidence type="ECO:0000256" key="4">
    <source>
        <dbReference type="ARBA" id="ARBA00022729"/>
    </source>
</evidence>
<dbReference type="Proteomes" id="UP000237000">
    <property type="component" value="Unassembled WGS sequence"/>
</dbReference>
<evidence type="ECO:0000256" key="8">
    <source>
        <dbReference type="ARBA" id="ARBA00023170"/>
    </source>
</evidence>
<keyword evidence="6" id="KW-1133">Transmembrane helix</keyword>
<evidence type="ECO:0000256" key="2">
    <source>
        <dbReference type="ARBA" id="ARBA00022614"/>
    </source>
</evidence>
<keyword evidence="8" id="KW-0675">Receptor</keyword>
<dbReference type="STRING" id="63057.A0A2P5FT68"/>
<keyword evidence="4" id="KW-0732">Signal</keyword>
<evidence type="ECO:0000256" key="3">
    <source>
        <dbReference type="ARBA" id="ARBA00022692"/>
    </source>
</evidence>
<comment type="caution">
    <text evidence="12">The sequence shown here is derived from an EMBL/GenBank/DDBJ whole genome shotgun (WGS) entry which is preliminary data.</text>
</comment>
<dbReference type="Gene3D" id="3.80.10.10">
    <property type="entry name" value="Ribonuclease Inhibitor"/>
    <property type="match status" value="3"/>
</dbReference>
<evidence type="ECO:0000256" key="1">
    <source>
        <dbReference type="ARBA" id="ARBA00004479"/>
    </source>
</evidence>
<evidence type="ECO:0000256" key="6">
    <source>
        <dbReference type="ARBA" id="ARBA00022989"/>
    </source>
</evidence>
<gene>
    <name evidence="12" type="ORF">TorRG33x02_031600</name>
</gene>
<comment type="subcellular location">
    <subcellularLocation>
        <location evidence="1">Membrane</location>
        <topology evidence="1">Single-pass type I membrane protein</topology>
    </subcellularLocation>
</comment>
<keyword evidence="3" id="KW-0812">Transmembrane</keyword>
<name>A0A2P5FT68_TREOI</name>
<dbReference type="PANTHER" id="PTHR48063:SF101">
    <property type="entry name" value="LRR RECEPTOR-LIKE SERINE_THREONINE-PROTEIN KINASE FLS2"/>
    <property type="match status" value="1"/>
</dbReference>
<dbReference type="PANTHER" id="PTHR48063">
    <property type="entry name" value="LRR RECEPTOR-LIKE KINASE"/>
    <property type="match status" value="1"/>
</dbReference>
<evidence type="ECO:0000256" key="5">
    <source>
        <dbReference type="ARBA" id="ARBA00022737"/>
    </source>
</evidence>
<dbReference type="InterPro" id="IPR055414">
    <property type="entry name" value="LRR_R13L4/SHOC2-like"/>
</dbReference>
<dbReference type="InParanoid" id="A0A2P5FT68"/>
<reference evidence="13" key="1">
    <citation type="submission" date="2016-06" db="EMBL/GenBank/DDBJ databases">
        <title>Parallel loss of symbiosis genes in relatives of nitrogen-fixing non-legume Parasponia.</title>
        <authorList>
            <person name="Van Velzen R."/>
            <person name="Holmer R."/>
            <person name="Bu F."/>
            <person name="Rutten L."/>
            <person name="Van Zeijl A."/>
            <person name="Liu W."/>
            <person name="Santuari L."/>
            <person name="Cao Q."/>
            <person name="Sharma T."/>
            <person name="Shen D."/>
            <person name="Roswanjaya Y."/>
            <person name="Wardhani T."/>
            <person name="Kalhor M.S."/>
            <person name="Jansen J."/>
            <person name="Van den Hoogen J."/>
            <person name="Gungor B."/>
            <person name="Hartog M."/>
            <person name="Hontelez J."/>
            <person name="Verver J."/>
            <person name="Yang W.-C."/>
            <person name="Schijlen E."/>
            <person name="Repin R."/>
            <person name="Schilthuizen M."/>
            <person name="Schranz E."/>
            <person name="Heidstra R."/>
            <person name="Miyata K."/>
            <person name="Fedorova E."/>
            <person name="Kohlen W."/>
            <person name="Bisseling T."/>
            <person name="Smit S."/>
            <person name="Geurts R."/>
        </authorList>
    </citation>
    <scope>NUCLEOTIDE SEQUENCE [LARGE SCALE GENOMIC DNA]</scope>
    <source>
        <strain evidence="13">cv. RG33-2</strain>
    </source>
</reference>
<protein>
    <submittedName>
        <fullName evidence="12">LRR domain containing protein</fullName>
    </submittedName>
</protein>
<evidence type="ECO:0000256" key="7">
    <source>
        <dbReference type="ARBA" id="ARBA00023136"/>
    </source>
</evidence>
<feature type="domain" description="Disease resistance R13L4/SHOC-2-like LRR" evidence="11">
    <location>
        <begin position="149"/>
        <end position="363"/>
    </location>
</feature>
<keyword evidence="7" id="KW-0472">Membrane</keyword>
<sequence>MTKGANGYLISLEAGGPKVGCLEAERQALLKIKQDLQVKDQNGTDILSSWGNEKTGNQDCCEWIGIRCSNESGHVVRLDISPSTFGRQGYDYICRGNMITSSLIELKHLNYLDLSYMYLSHQLFPNFIGQLTKLRVLDLKSTGLTGEILYQLANLSSLQVLILGENDLCAKSRDWVSHLSSLRHLDLSRANLRQADDWLDGSIPGAFGNLTFLEYLNLSNNILKGEIPKAIWNICTLRVMCIDSNNQSEYLPEHTQSSSVYTYHSLEFLSLLGNQIVGSLPNLTLFSSLKVLWLGSNKLNGAVSESVGQLAQLEVLDVFGNSLQGVISEAHFLKLSKLTYLSLPFNSLILNLSSDWIPPFLLHYVLLRSCKLGPQFPRWLRTQKNYYELDISNT</sequence>
<dbReference type="InterPro" id="IPR013210">
    <property type="entry name" value="LRR_N_plant-typ"/>
</dbReference>
<dbReference type="SUPFAM" id="SSF52058">
    <property type="entry name" value="L domain-like"/>
    <property type="match status" value="1"/>
</dbReference>
<keyword evidence="5" id="KW-0677">Repeat</keyword>